<dbReference type="AlphaFoldDB" id="A0A0F7FVK5"/>
<evidence type="ECO:0000313" key="2">
    <source>
        <dbReference type="Proteomes" id="UP000034034"/>
    </source>
</evidence>
<evidence type="ECO:0000313" key="1">
    <source>
        <dbReference type="EMBL" id="AKG43894.1"/>
    </source>
</evidence>
<reference evidence="1" key="1">
    <citation type="submission" date="2019-08" db="EMBL/GenBank/DDBJ databases">
        <title>Complete genome sequence of a mangrove-derived Streptomyces xiamenensis.</title>
        <authorList>
            <person name="Xu J."/>
        </authorList>
    </citation>
    <scope>NUCLEOTIDE SEQUENCE</scope>
    <source>
        <strain evidence="1">318</strain>
    </source>
</reference>
<keyword evidence="2" id="KW-1185">Reference proteome</keyword>
<dbReference type="HOGENOM" id="CLU_2848185_0_0_11"/>
<dbReference type="Proteomes" id="UP000034034">
    <property type="component" value="Chromosome"/>
</dbReference>
<proteinExistence type="predicted"/>
<dbReference type="EMBL" id="CP009922">
    <property type="protein sequence ID" value="AKG43894.1"/>
    <property type="molecule type" value="Genomic_DNA"/>
</dbReference>
<protein>
    <submittedName>
        <fullName evidence="1">Uncharacterized protein</fullName>
    </submittedName>
</protein>
<gene>
    <name evidence="1" type="ORF">SXIM_25100</name>
</gene>
<accession>A0A0F7FVK5</accession>
<name>A0A0F7FVK5_9ACTN</name>
<organism evidence="1 2">
    <name type="scientific">Streptomyces xiamenensis</name>
    <dbReference type="NCBI Taxonomy" id="408015"/>
    <lineage>
        <taxon>Bacteria</taxon>
        <taxon>Bacillati</taxon>
        <taxon>Actinomycetota</taxon>
        <taxon>Actinomycetes</taxon>
        <taxon>Kitasatosporales</taxon>
        <taxon>Streptomycetaceae</taxon>
        <taxon>Streptomyces</taxon>
    </lineage>
</organism>
<dbReference type="KEGG" id="sxi:SXIM_25100"/>
<sequence length="65" mass="7056">MRHGTHGVRYAAEYAATELQQHPTCGAGHAGRFPERRCSDGKAQPGPPPLPSAYLPCSGPYHWRA</sequence>